<organism evidence="7 8">
    <name type="scientific">Euplotes crassus</name>
    <dbReference type="NCBI Taxonomy" id="5936"/>
    <lineage>
        <taxon>Eukaryota</taxon>
        <taxon>Sar</taxon>
        <taxon>Alveolata</taxon>
        <taxon>Ciliophora</taxon>
        <taxon>Intramacronucleata</taxon>
        <taxon>Spirotrichea</taxon>
        <taxon>Hypotrichia</taxon>
        <taxon>Euplotida</taxon>
        <taxon>Euplotidae</taxon>
        <taxon>Moneuplotes</taxon>
    </lineage>
</organism>
<dbReference type="InterPro" id="IPR017907">
    <property type="entry name" value="Znf_RING_CS"/>
</dbReference>
<evidence type="ECO:0000256" key="4">
    <source>
        <dbReference type="PROSITE-ProRule" id="PRU00175"/>
    </source>
</evidence>
<dbReference type="InterPro" id="IPR013083">
    <property type="entry name" value="Znf_RING/FYVE/PHD"/>
</dbReference>
<reference evidence="7" key="1">
    <citation type="submission" date="2023-07" db="EMBL/GenBank/DDBJ databases">
        <authorList>
            <consortium name="AG Swart"/>
            <person name="Singh M."/>
            <person name="Singh A."/>
            <person name="Seah K."/>
            <person name="Emmerich C."/>
        </authorList>
    </citation>
    <scope>NUCLEOTIDE SEQUENCE</scope>
    <source>
        <strain evidence="7">DP1</strain>
    </source>
</reference>
<comment type="caution">
    <text evidence="7">The sequence shown here is derived from an EMBL/GenBank/DDBJ whole genome shotgun (WGS) entry which is preliminary data.</text>
</comment>
<dbReference type="GO" id="GO:0008270">
    <property type="term" value="F:zinc ion binding"/>
    <property type="evidence" value="ECO:0007669"/>
    <property type="project" value="UniProtKB-KW"/>
</dbReference>
<dbReference type="PROSITE" id="PS00518">
    <property type="entry name" value="ZF_RING_1"/>
    <property type="match status" value="1"/>
</dbReference>
<feature type="compositionally biased region" description="Basic and acidic residues" evidence="5">
    <location>
        <begin position="325"/>
        <end position="340"/>
    </location>
</feature>
<dbReference type="SUPFAM" id="SSF57850">
    <property type="entry name" value="RING/U-box"/>
    <property type="match status" value="1"/>
</dbReference>
<keyword evidence="2 4" id="KW-0863">Zinc-finger</keyword>
<name>A0AAD1UI88_EUPCR</name>
<feature type="compositionally biased region" description="Basic and acidic residues" evidence="5">
    <location>
        <begin position="75"/>
        <end position="100"/>
    </location>
</feature>
<dbReference type="SMART" id="SM00184">
    <property type="entry name" value="RING"/>
    <property type="match status" value="1"/>
</dbReference>
<evidence type="ECO:0000256" key="3">
    <source>
        <dbReference type="ARBA" id="ARBA00022833"/>
    </source>
</evidence>
<evidence type="ECO:0000313" key="8">
    <source>
        <dbReference type="Proteomes" id="UP001295684"/>
    </source>
</evidence>
<feature type="region of interest" description="Disordered" evidence="5">
    <location>
        <begin position="73"/>
        <end position="111"/>
    </location>
</feature>
<dbReference type="CDD" id="cd20104">
    <property type="entry name" value="MBT_PHF20L1-like"/>
    <property type="match status" value="1"/>
</dbReference>
<sequence length="415" mass="48935">MKFLQKLLCCKTRRRNEEAVDPLERLSKDVVKERVTKTGKQPQGMPKWVEMKCNSLVYLKQLMKNNRKKKLLLVKQEKDQKKDQNKEKEENKETDKKEVAEMVENDSNQQEVLKSQTNESMSMMCPICHFFMYKSVCATCGHMFCQYCLDEYLIFKDSCPVCEKSIRKGKITRCCVADSAIEKMLMFSKEEYSKEYALKVKFEDEYFAKKKLNESIIEKFSQETPEIIIDARDSEYIWCKAEIIAVIESKEKDNSILVHYCGWGRKYDEVLPLNSPRIANAGFYTSRTDIPYYQSTDNKAKKPVLNMPISNEKIDIIEELKKDCMRDNDDEDENKRRIGEPGEEPLNEEEVYDYLIDKVSNRNRSAHSREPFRLNTQTTSVFDLNPFERSNRDVRIRVNTNGLNRLRGMFNRNHF</sequence>
<dbReference type="InterPro" id="IPR016197">
    <property type="entry name" value="Chromo-like_dom_sf"/>
</dbReference>
<keyword evidence="8" id="KW-1185">Reference proteome</keyword>
<dbReference type="SUPFAM" id="SSF54160">
    <property type="entry name" value="Chromo domain-like"/>
    <property type="match status" value="1"/>
</dbReference>
<keyword evidence="1" id="KW-0479">Metal-binding</keyword>
<keyword evidence="3" id="KW-0862">Zinc</keyword>
<dbReference type="AlphaFoldDB" id="A0AAD1UI88"/>
<evidence type="ECO:0000313" key="7">
    <source>
        <dbReference type="EMBL" id="CAI2367162.1"/>
    </source>
</evidence>
<dbReference type="Pfam" id="PF13920">
    <property type="entry name" value="zf-C3HC4_3"/>
    <property type="match status" value="1"/>
</dbReference>
<dbReference type="EMBL" id="CAMPGE010008257">
    <property type="protein sequence ID" value="CAI2367162.1"/>
    <property type="molecule type" value="Genomic_DNA"/>
</dbReference>
<evidence type="ECO:0000256" key="5">
    <source>
        <dbReference type="SAM" id="MobiDB-lite"/>
    </source>
</evidence>
<gene>
    <name evidence="7" type="ORF">ECRASSUSDP1_LOCUS8439</name>
</gene>
<dbReference type="Gene3D" id="3.30.40.10">
    <property type="entry name" value="Zinc/RING finger domain, C3HC4 (zinc finger)"/>
    <property type="match status" value="1"/>
</dbReference>
<dbReference type="Proteomes" id="UP001295684">
    <property type="component" value="Unassembled WGS sequence"/>
</dbReference>
<dbReference type="PANTHER" id="PTHR23041:SF78">
    <property type="entry name" value="E3 UBIQUITIN-PROTEIN LIGASE RNF4"/>
    <property type="match status" value="1"/>
</dbReference>
<accession>A0AAD1UI88</accession>
<evidence type="ECO:0000256" key="2">
    <source>
        <dbReference type="ARBA" id="ARBA00022771"/>
    </source>
</evidence>
<feature type="region of interest" description="Disordered" evidence="5">
    <location>
        <begin position="325"/>
        <end position="344"/>
    </location>
</feature>
<dbReference type="PANTHER" id="PTHR23041">
    <property type="entry name" value="RING FINGER DOMAIN-CONTAINING"/>
    <property type="match status" value="1"/>
</dbReference>
<dbReference type="InterPro" id="IPR001841">
    <property type="entry name" value="Znf_RING"/>
</dbReference>
<dbReference type="PROSITE" id="PS50089">
    <property type="entry name" value="ZF_RING_2"/>
    <property type="match status" value="1"/>
</dbReference>
<evidence type="ECO:0000256" key="1">
    <source>
        <dbReference type="ARBA" id="ARBA00022723"/>
    </source>
</evidence>
<protein>
    <recommendedName>
        <fullName evidence="6">RING-type domain-containing protein</fullName>
    </recommendedName>
</protein>
<evidence type="ECO:0000259" key="6">
    <source>
        <dbReference type="PROSITE" id="PS50089"/>
    </source>
</evidence>
<dbReference type="InterPro" id="IPR047134">
    <property type="entry name" value="RNF4"/>
</dbReference>
<feature type="domain" description="RING-type" evidence="6">
    <location>
        <begin position="125"/>
        <end position="163"/>
    </location>
</feature>
<dbReference type="Gene3D" id="2.30.30.140">
    <property type="match status" value="1"/>
</dbReference>
<proteinExistence type="predicted"/>